<organism evidence="2 3">
    <name type="scientific">Saccharospirillum salsuginis</name>
    <dbReference type="NCBI Taxonomy" id="418750"/>
    <lineage>
        <taxon>Bacteria</taxon>
        <taxon>Pseudomonadati</taxon>
        <taxon>Pseudomonadota</taxon>
        <taxon>Gammaproteobacteria</taxon>
        <taxon>Oceanospirillales</taxon>
        <taxon>Saccharospirillaceae</taxon>
        <taxon>Saccharospirillum</taxon>
    </lineage>
</organism>
<name>A0A918K7W1_9GAMM</name>
<dbReference type="SUPFAM" id="SSF81301">
    <property type="entry name" value="Nucleotidyltransferase"/>
    <property type="match status" value="1"/>
</dbReference>
<dbReference type="PANTHER" id="PTHR33933">
    <property type="entry name" value="NUCLEOTIDYLTRANSFERASE"/>
    <property type="match status" value="1"/>
</dbReference>
<reference evidence="2" key="1">
    <citation type="journal article" date="2014" name="Int. J. Syst. Evol. Microbiol.">
        <title>Complete genome sequence of Corynebacterium casei LMG S-19264T (=DSM 44701T), isolated from a smear-ripened cheese.</title>
        <authorList>
            <consortium name="US DOE Joint Genome Institute (JGI-PGF)"/>
            <person name="Walter F."/>
            <person name="Albersmeier A."/>
            <person name="Kalinowski J."/>
            <person name="Ruckert C."/>
        </authorList>
    </citation>
    <scope>NUCLEOTIDE SEQUENCE</scope>
    <source>
        <strain evidence="2">KCTC 22169</strain>
    </source>
</reference>
<dbReference type="PANTHER" id="PTHR33933:SF1">
    <property type="entry name" value="PROTEIN ADENYLYLTRANSFERASE MNTA-RELATED"/>
    <property type="match status" value="1"/>
</dbReference>
<proteinExistence type="predicted"/>
<dbReference type="InterPro" id="IPR007842">
    <property type="entry name" value="HEPN_dom"/>
</dbReference>
<dbReference type="Pfam" id="PF05168">
    <property type="entry name" value="HEPN"/>
    <property type="match status" value="1"/>
</dbReference>
<keyword evidence="3" id="KW-1185">Reference proteome</keyword>
<dbReference type="AlphaFoldDB" id="A0A918K7W1"/>
<dbReference type="InterPro" id="IPR052548">
    <property type="entry name" value="Type_VII_TA_antitoxin"/>
</dbReference>
<evidence type="ECO:0000259" key="1">
    <source>
        <dbReference type="PROSITE" id="PS50910"/>
    </source>
</evidence>
<reference evidence="2" key="2">
    <citation type="submission" date="2020-09" db="EMBL/GenBank/DDBJ databases">
        <authorList>
            <person name="Sun Q."/>
            <person name="Kim S."/>
        </authorList>
    </citation>
    <scope>NUCLEOTIDE SEQUENCE</scope>
    <source>
        <strain evidence="2">KCTC 22169</strain>
    </source>
</reference>
<dbReference type="InterPro" id="IPR043519">
    <property type="entry name" value="NT_sf"/>
</dbReference>
<protein>
    <submittedName>
        <fullName evidence="2">Nucleotidyltransferase</fullName>
    </submittedName>
</protein>
<feature type="domain" description="HEPN" evidence="1">
    <location>
        <begin position="167"/>
        <end position="287"/>
    </location>
</feature>
<dbReference type="PROSITE" id="PS50910">
    <property type="entry name" value="HEPN"/>
    <property type="match status" value="1"/>
</dbReference>
<dbReference type="Gene3D" id="1.20.120.330">
    <property type="entry name" value="Nucleotidyltransferases domain 2"/>
    <property type="match status" value="1"/>
</dbReference>
<dbReference type="CDD" id="cd05403">
    <property type="entry name" value="NT_KNTase_like"/>
    <property type="match status" value="1"/>
</dbReference>
<evidence type="ECO:0000313" key="2">
    <source>
        <dbReference type="EMBL" id="GGX52755.1"/>
    </source>
</evidence>
<dbReference type="Proteomes" id="UP000626148">
    <property type="component" value="Unassembled WGS sequence"/>
</dbReference>
<comment type="caution">
    <text evidence="2">The sequence shown here is derived from an EMBL/GenBank/DDBJ whole genome shotgun (WGS) entry which is preliminary data.</text>
</comment>
<dbReference type="Pfam" id="PF01909">
    <property type="entry name" value="NTP_transf_2"/>
    <property type="match status" value="1"/>
</dbReference>
<sequence>MTAMKTTLDHLPERKQRDIQTIATVLRDALDEYLDGKTGSKLNYRILKIILFGSHAKGTWVDDPANGYLSDYDILVIVNQNAVVDEYEVWQTAEDKIQRRVQAPLGLIVHTLADVNEHLQKGNYFFKDIREEGIELYSANGRELPMPGKLTEDERKEIAEKHFHHWFKTAESFFSNYRHCIDREDYSIAAFMLHQTTERLFNCALLVCTNYLPKTHNLKHLRSLCAQQDERFYRLFPADSKFHRRCFQRLKRAYVDARYSEHYVITREELDWLESEVMTLRHITEEVCQSRL</sequence>
<dbReference type="SMART" id="SM00748">
    <property type="entry name" value="HEPN"/>
    <property type="match status" value="1"/>
</dbReference>
<dbReference type="SUPFAM" id="SSF81593">
    <property type="entry name" value="Nucleotidyltransferase substrate binding subunit/domain"/>
    <property type="match status" value="1"/>
</dbReference>
<gene>
    <name evidence="2" type="ORF">GCM10007392_20210</name>
</gene>
<evidence type="ECO:0000313" key="3">
    <source>
        <dbReference type="Proteomes" id="UP000626148"/>
    </source>
</evidence>
<dbReference type="GO" id="GO:0016779">
    <property type="term" value="F:nucleotidyltransferase activity"/>
    <property type="evidence" value="ECO:0007669"/>
    <property type="project" value="InterPro"/>
</dbReference>
<accession>A0A918K7W1</accession>
<dbReference type="EMBL" id="BMXR01000004">
    <property type="protein sequence ID" value="GGX52755.1"/>
    <property type="molecule type" value="Genomic_DNA"/>
</dbReference>
<dbReference type="InterPro" id="IPR002934">
    <property type="entry name" value="Polymerase_NTP_transf_dom"/>
</dbReference>
<dbReference type="Gene3D" id="3.30.460.10">
    <property type="entry name" value="Beta Polymerase, domain 2"/>
    <property type="match status" value="1"/>
</dbReference>